<dbReference type="OrthoDB" id="6227703at2"/>
<dbReference type="EMBL" id="BAEO01000057">
    <property type="protein sequence ID" value="GAC20947.1"/>
    <property type="molecule type" value="Genomic_DNA"/>
</dbReference>
<evidence type="ECO:0000313" key="3">
    <source>
        <dbReference type="Proteomes" id="UP000006327"/>
    </source>
</evidence>
<comment type="caution">
    <text evidence="2">The sequence shown here is derived from an EMBL/GenBank/DDBJ whole genome shotgun (WGS) entry which is preliminary data.</text>
</comment>
<dbReference type="eggNOG" id="ENOG5033BNW">
    <property type="taxonomic scope" value="Bacteria"/>
</dbReference>
<name>K6YS15_9ALTE</name>
<dbReference type="Proteomes" id="UP000006327">
    <property type="component" value="Unassembled WGS sequence"/>
</dbReference>
<dbReference type="AlphaFoldDB" id="K6YS15"/>
<sequence>MSSKFLKVIFAAVMSIGLIGQVNASTIYYFEDGQNYTDADGKLWEYLGAFDVSDGPLFSTAPTPLNGLETAVHLGFGDIEDLAISAFSFDVGNGLLTDSEFAIEQADAASVGISIFEVNFKSWYDGFGSSVSLFGQGIKADADNDGKYTFGTDKSAFVHDRARSGEYINYVFKTVSVPEPSTFAIFLLALCGLGARLAKR</sequence>
<evidence type="ECO:0000313" key="2">
    <source>
        <dbReference type="EMBL" id="GAC20947.1"/>
    </source>
</evidence>
<organism evidence="2 3">
    <name type="scientific">Paraglaciecola arctica BSs20135</name>
    <dbReference type="NCBI Taxonomy" id="493475"/>
    <lineage>
        <taxon>Bacteria</taxon>
        <taxon>Pseudomonadati</taxon>
        <taxon>Pseudomonadota</taxon>
        <taxon>Gammaproteobacteria</taxon>
        <taxon>Alteromonadales</taxon>
        <taxon>Alteromonadaceae</taxon>
        <taxon>Paraglaciecola</taxon>
    </lineage>
</organism>
<feature type="domain" description="Ice-binding protein C-terminal" evidence="1">
    <location>
        <begin position="176"/>
        <end position="196"/>
    </location>
</feature>
<protein>
    <recommendedName>
        <fullName evidence="1">Ice-binding protein C-terminal domain-containing protein</fullName>
    </recommendedName>
</protein>
<reference evidence="2 3" key="1">
    <citation type="journal article" date="2017" name="Antonie Van Leeuwenhoek">
        <title>Rhizobium rhizosphaerae sp. nov., a novel species isolated from rice rhizosphere.</title>
        <authorList>
            <person name="Zhao J.J."/>
            <person name="Zhang J."/>
            <person name="Zhang R.J."/>
            <person name="Zhang C.W."/>
            <person name="Yin H.Q."/>
            <person name="Zhang X.X."/>
        </authorList>
    </citation>
    <scope>NUCLEOTIDE SEQUENCE [LARGE SCALE GENOMIC DNA]</scope>
    <source>
        <strain evidence="2 3">BSs20135</strain>
    </source>
</reference>
<dbReference type="Pfam" id="PF07589">
    <property type="entry name" value="PEP-CTERM"/>
    <property type="match status" value="1"/>
</dbReference>
<keyword evidence="3" id="KW-1185">Reference proteome</keyword>
<accession>K6YS15</accession>
<dbReference type="RefSeq" id="WP_007623388.1">
    <property type="nucleotide sequence ID" value="NZ_BAEO01000057.1"/>
</dbReference>
<proteinExistence type="predicted"/>
<evidence type="ECO:0000259" key="1">
    <source>
        <dbReference type="Pfam" id="PF07589"/>
    </source>
</evidence>
<gene>
    <name evidence="2" type="ORF">GARC_4000</name>
</gene>
<dbReference type="InterPro" id="IPR013424">
    <property type="entry name" value="Ice-binding_C"/>
</dbReference>